<organism evidence="1 2">
    <name type="scientific">Halobacillus salinarum</name>
    <dbReference type="NCBI Taxonomy" id="2932257"/>
    <lineage>
        <taxon>Bacteria</taxon>
        <taxon>Bacillati</taxon>
        <taxon>Bacillota</taxon>
        <taxon>Bacilli</taxon>
        <taxon>Bacillales</taxon>
        <taxon>Bacillaceae</taxon>
        <taxon>Halobacillus</taxon>
    </lineage>
</organism>
<dbReference type="PIRSF" id="PIRSF000812">
    <property type="entry name" value="AAD"/>
    <property type="match status" value="1"/>
</dbReference>
<dbReference type="Gene3D" id="3.30.460.10">
    <property type="entry name" value="Beta Polymerase, domain 2"/>
    <property type="match status" value="1"/>
</dbReference>
<dbReference type="InterPro" id="IPR007530">
    <property type="entry name" value="Aminoglycoside_adenylylTfrase"/>
</dbReference>
<dbReference type="InterPro" id="IPR043519">
    <property type="entry name" value="NT_sf"/>
</dbReference>
<dbReference type="SUPFAM" id="SSF81301">
    <property type="entry name" value="Nucleotidyltransferase"/>
    <property type="match status" value="1"/>
</dbReference>
<sequence>MRTEQEMMDLILTTAAEDPRIRAVMMNGSRVNANAVKDEFQDYDIVYFVKDISSFTADHSWVDVFGERLIMQMPDQMQLYEQDKTDPDRFAYLMQYKDGNRIDLTLKTDAPEQFDSLSSVLLDKDGRLPVLPDPTDTDYLIKKPSADEIAASANEFWWVSTYVAKGLCRKEIPFAKAAMEGPVRQMLKRMVTWYIGVETDFSVNVGSAGKYFERYLDEEKWTKYTSTYAGADYDENWTALLAMGELFTITGRAVAEAFGYEDPAEPQVFEYLLEMQRKG</sequence>
<dbReference type="Proteomes" id="UP000831787">
    <property type="component" value="Chromosome"/>
</dbReference>
<evidence type="ECO:0000313" key="2">
    <source>
        <dbReference type="Proteomes" id="UP000831787"/>
    </source>
</evidence>
<dbReference type="SUPFAM" id="SSF81631">
    <property type="entry name" value="PAP/OAS1 substrate-binding domain"/>
    <property type="match status" value="1"/>
</dbReference>
<gene>
    <name evidence="1" type="ORF">MUN89_06375</name>
</gene>
<accession>A0ABY4EM87</accession>
<proteinExistence type="predicted"/>
<keyword evidence="2" id="KW-1185">Reference proteome</keyword>
<protein>
    <submittedName>
        <fullName evidence="1">Aminoglycoside 6-adenylyltransferase</fullName>
    </submittedName>
</protein>
<dbReference type="EMBL" id="CP095073">
    <property type="protein sequence ID" value="UOQ45565.1"/>
    <property type="molecule type" value="Genomic_DNA"/>
</dbReference>
<evidence type="ECO:0000313" key="1">
    <source>
        <dbReference type="EMBL" id="UOQ45565.1"/>
    </source>
</evidence>
<dbReference type="Pfam" id="PF04439">
    <property type="entry name" value="Adenyl_transf"/>
    <property type="match status" value="1"/>
</dbReference>
<reference evidence="1 2" key="1">
    <citation type="submission" date="2022-04" db="EMBL/GenBank/DDBJ databases">
        <title>Halobacillus sp. isolated from saltern.</title>
        <authorList>
            <person name="Won M."/>
            <person name="Lee C.-M."/>
            <person name="Woen H.-Y."/>
            <person name="Kwon S.-W."/>
        </authorList>
    </citation>
    <scope>NUCLEOTIDE SEQUENCE [LARGE SCALE GENOMIC DNA]</scope>
    <source>
        <strain evidence="1 2">SSBR10-3</strain>
    </source>
</reference>
<dbReference type="RefSeq" id="WP_244712348.1">
    <property type="nucleotide sequence ID" value="NZ_CP095073.1"/>
</dbReference>
<dbReference type="Gene3D" id="1.20.120.330">
    <property type="entry name" value="Nucleotidyltransferases domain 2"/>
    <property type="match status" value="1"/>
</dbReference>
<name>A0ABY4EM87_9BACI</name>